<dbReference type="AlphaFoldDB" id="A0AAE0R0C7"/>
<accession>A0AAE0R0C7</accession>
<feature type="compositionally biased region" description="Basic and acidic residues" evidence="1">
    <location>
        <begin position="36"/>
        <end position="55"/>
    </location>
</feature>
<keyword evidence="2" id="KW-1133">Transmembrane helix</keyword>
<keyword evidence="4" id="KW-1185">Reference proteome</keyword>
<evidence type="ECO:0000313" key="4">
    <source>
        <dbReference type="Proteomes" id="UP001274896"/>
    </source>
</evidence>
<sequence length="270" mass="29250">MTSTAEPQSRMTSTAEPQDQATSTAEQQLRATSTAEHSHRATSTDERRLRGDDVRLAGVWNSPRGGRAGAGCCRNSPPLATGGAAPPRKLHHGATPPTGTWAERESEQSKQKKKKKKVQGPGPWPELSSAGEHWGNAPHGSYIVGRRPPPEPKQSESREKKLETPALGRHSPPKGKNWGHAPHGSYIVGRRPHIPVMTGAFMDSSPNDDYSTEHSLFNSSASVNAAPMTLVQTQHDEQHRVSTDAIWLWIAIIATIGNIVVVGVVYAFTF</sequence>
<feature type="region of interest" description="Disordered" evidence="1">
    <location>
        <begin position="1"/>
        <end position="183"/>
    </location>
</feature>
<feature type="compositionally biased region" description="Polar residues" evidence="1">
    <location>
        <begin position="1"/>
        <end position="35"/>
    </location>
</feature>
<proteinExistence type="predicted"/>
<evidence type="ECO:0000256" key="2">
    <source>
        <dbReference type="SAM" id="Phobius"/>
    </source>
</evidence>
<protein>
    <submittedName>
        <fullName evidence="3">Uncharacterized protein</fullName>
    </submittedName>
</protein>
<dbReference type="EMBL" id="JAUCMX010000008">
    <property type="protein sequence ID" value="KAK3537546.1"/>
    <property type="molecule type" value="Genomic_DNA"/>
</dbReference>
<evidence type="ECO:0000256" key="1">
    <source>
        <dbReference type="SAM" id="MobiDB-lite"/>
    </source>
</evidence>
<evidence type="ECO:0000313" key="3">
    <source>
        <dbReference type="EMBL" id="KAK3537546.1"/>
    </source>
</evidence>
<keyword evidence="2" id="KW-0812">Transmembrane</keyword>
<comment type="caution">
    <text evidence="3">The sequence shown here is derived from an EMBL/GenBank/DDBJ whole genome shotgun (WGS) entry which is preliminary data.</text>
</comment>
<reference evidence="3" key="1">
    <citation type="submission" date="2023-06" db="EMBL/GenBank/DDBJ databases">
        <title>Male Hemibagrus guttatus genome.</title>
        <authorList>
            <person name="Bian C."/>
        </authorList>
    </citation>
    <scope>NUCLEOTIDE SEQUENCE</scope>
    <source>
        <strain evidence="3">Male_cb2023</strain>
        <tissue evidence="3">Muscle</tissue>
    </source>
</reference>
<name>A0AAE0R0C7_9TELE</name>
<feature type="transmembrane region" description="Helical" evidence="2">
    <location>
        <begin position="246"/>
        <end position="268"/>
    </location>
</feature>
<feature type="compositionally biased region" description="Basic and acidic residues" evidence="1">
    <location>
        <begin position="148"/>
        <end position="163"/>
    </location>
</feature>
<organism evidence="3 4">
    <name type="scientific">Hemibagrus guttatus</name>
    <dbReference type="NCBI Taxonomy" id="175788"/>
    <lineage>
        <taxon>Eukaryota</taxon>
        <taxon>Metazoa</taxon>
        <taxon>Chordata</taxon>
        <taxon>Craniata</taxon>
        <taxon>Vertebrata</taxon>
        <taxon>Euteleostomi</taxon>
        <taxon>Actinopterygii</taxon>
        <taxon>Neopterygii</taxon>
        <taxon>Teleostei</taxon>
        <taxon>Ostariophysi</taxon>
        <taxon>Siluriformes</taxon>
        <taxon>Bagridae</taxon>
        <taxon>Hemibagrus</taxon>
    </lineage>
</organism>
<gene>
    <name evidence="3" type="ORF">QTP70_013792</name>
</gene>
<dbReference type="Proteomes" id="UP001274896">
    <property type="component" value="Unassembled WGS sequence"/>
</dbReference>
<keyword evidence="2" id="KW-0472">Membrane</keyword>